<proteinExistence type="predicted"/>
<gene>
    <name evidence="2" type="ORF">BCR41DRAFT_346679</name>
</gene>
<feature type="signal peptide" evidence="1">
    <location>
        <begin position="1"/>
        <end position="23"/>
    </location>
</feature>
<comment type="caution">
    <text evidence="2">The sequence shown here is derived from an EMBL/GenBank/DDBJ whole genome shotgun (WGS) entry which is preliminary data.</text>
</comment>
<dbReference type="InParanoid" id="A0A1Y2GYJ3"/>
<keyword evidence="3" id="KW-1185">Reference proteome</keyword>
<organism evidence="2 3">
    <name type="scientific">Lobosporangium transversale</name>
    <dbReference type="NCBI Taxonomy" id="64571"/>
    <lineage>
        <taxon>Eukaryota</taxon>
        <taxon>Fungi</taxon>
        <taxon>Fungi incertae sedis</taxon>
        <taxon>Mucoromycota</taxon>
        <taxon>Mortierellomycotina</taxon>
        <taxon>Mortierellomycetes</taxon>
        <taxon>Mortierellales</taxon>
        <taxon>Mortierellaceae</taxon>
        <taxon>Lobosporangium</taxon>
    </lineage>
</organism>
<feature type="chain" id="PRO_5012802048" evidence="1">
    <location>
        <begin position="24"/>
        <end position="91"/>
    </location>
</feature>
<dbReference type="GeneID" id="33564789"/>
<dbReference type="OrthoDB" id="2377212at2759"/>
<evidence type="ECO:0000256" key="1">
    <source>
        <dbReference type="SAM" id="SignalP"/>
    </source>
</evidence>
<sequence>MARVNNFLAVLVFCLMFLNVAMAWSCYCVDCGSSSCVRRDTVTRTVYEKGSKQWRLSSRDGKYHVYNIDGADRSWFNTLCDRNGAMGGTCF</sequence>
<dbReference type="EMBL" id="MCFF01000004">
    <property type="protein sequence ID" value="ORZ27346.1"/>
    <property type="molecule type" value="Genomic_DNA"/>
</dbReference>
<keyword evidence="1" id="KW-0732">Signal</keyword>
<dbReference type="RefSeq" id="XP_021885073.1">
    <property type="nucleotide sequence ID" value="XM_022022945.1"/>
</dbReference>
<evidence type="ECO:0000313" key="3">
    <source>
        <dbReference type="Proteomes" id="UP000193648"/>
    </source>
</evidence>
<name>A0A1Y2GYJ3_9FUNG</name>
<reference evidence="2 3" key="1">
    <citation type="submission" date="2016-07" db="EMBL/GenBank/DDBJ databases">
        <title>Pervasive Adenine N6-methylation of Active Genes in Fungi.</title>
        <authorList>
            <consortium name="DOE Joint Genome Institute"/>
            <person name="Mondo S.J."/>
            <person name="Dannebaum R.O."/>
            <person name="Kuo R.C."/>
            <person name="Labutti K."/>
            <person name="Haridas S."/>
            <person name="Kuo A."/>
            <person name="Salamov A."/>
            <person name="Ahrendt S.R."/>
            <person name="Lipzen A."/>
            <person name="Sullivan W."/>
            <person name="Andreopoulos W.B."/>
            <person name="Clum A."/>
            <person name="Lindquist E."/>
            <person name="Daum C."/>
            <person name="Ramamoorthy G.K."/>
            <person name="Gryganskyi A."/>
            <person name="Culley D."/>
            <person name="Magnuson J.K."/>
            <person name="James T.Y."/>
            <person name="O'Malley M.A."/>
            <person name="Stajich J.E."/>
            <person name="Spatafora J.W."/>
            <person name="Visel A."/>
            <person name="Grigoriev I.V."/>
        </authorList>
    </citation>
    <scope>NUCLEOTIDE SEQUENCE [LARGE SCALE GENOMIC DNA]</scope>
    <source>
        <strain evidence="2 3">NRRL 3116</strain>
    </source>
</reference>
<dbReference type="AlphaFoldDB" id="A0A1Y2GYJ3"/>
<evidence type="ECO:0000313" key="2">
    <source>
        <dbReference type="EMBL" id="ORZ27346.1"/>
    </source>
</evidence>
<dbReference type="Proteomes" id="UP000193648">
    <property type="component" value="Unassembled WGS sequence"/>
</dbReference>
<protein>
    <submittedName>
        <fullName evidence="2">Uncharacterized protein</fullName>
    </submittedName>
</protein>
<accession>A0A1Y2GYJ3</accession>